<dbReference type="Proteomes" id="UP000691718">
    <property type="component" value="Unassembled WGS sequence"/>
</dbReference>
<accession>A0A8S3WRF5</accession>
<evidence type="ECO:0000313" key="2">
    <source>
        <dbReference type="EMBL" id="CAG4973024.1"/>
    </source>
</evidence>
<reference evidence="2" key="1">
    <citation type="submission" date="2021-04" db="EMBL/GenBank/DDBJ databases">
        <authorList>
            <person name="Tunstrom K."/>
        </authorList>
    </citation>
    <scope>NUCLEOTIDE SEQUENCE</scope>
</reference>
<dbReference type="AlphaFoldDB" id="A0A8S3WRF5"/>
<evidence type="ECO:0000256" key="1">
    <source>
        <dbReference type="SAM" id="MobiDB-lite"/>
    </source>
</evidence>
<feature type="region of interest" description="Disordered" evidence="1">
    <location>
        <begin position="106"/>
        <end position="126"/>
    </location>
</feature>
<dbReference type="OrthoDB" id="7417618at2759"/>
<name>A0A8S3WRF5_PARAO</name>
<comment type="caution">
    <text evidence="2">The sequence shown here is derived from an EMBL/GenBank/DDBJ whole genome shotgun (WGS) entry which is preliminary data.</text>
</comment>
<evidence type="ECO:0000313" key="3">
    <source>
        <dbReference type="Proteomes" id="UP000691718"/>
    </source>
</evidence>
<keyword evidence="3" id="KW-1185">Reference proteome</keyword>
<protein>
    <submittedName>
        <fullName evidence="2">(apollo) hypothetical protein</fullName>
    </submittedName>
</protein>
<proteinExistence type="predicted"/>
<gene>
    <name evidence="2" type="ORF">PAPOLLO_LOCUS8686</name>
</gene>
<sequence>MQVSCEKSDLEYFRRIGKRGEKSVPIVITLTTMSKKIELFKNRRNLEKSLYYSIEDFTPKTLKTRKLLIPELKQKIEQGERAILKYDKIVILKKKREQTNITYQHDNKRNLSTSPEEQTPLEDTNKFTKQLPKRNKVNMYQYIKKLSRDNASMSHNKNNCE</sequence>
<organism evidence="2 3">
    <name type="scientific">Parnassius apollo</name>
    <name type="common">Apollo butterfly</name>
    <name type="synonym">Papilio apollo</name>
    <dbReference type="NCBI Taxonomy" id="110799"/>
    <lineage>
        <taxon>Eukaryota</taxon>
        <taxon>Metazoa</taxon>
        <taxon>Ecdysozoa</taxon>
        <taxon>Arthropoda</taxon>
        <taxon>Hexapoda</taxon>
        <taxon>Insecta</taxon>
        <taxon>Pterygota</taxon>
        <taxon>Neoptera</taxon>
        <taxon>Endopterygota</taxon>
        <taxon>Lepidoptera</taxon>
        <taxon>Glossata</taxon>
        <taxon>Ditrysia</taxon>
        <taxon>Papilionoidea</taxon>
        <taxon>Papilionidae</taxon>
        <taxon>Parnassiinae</taxon>
        <taxon>Parnassini</taxon>
        <taxon>Parnassius</taxon>
        <taxon>Parnassius</taxon>
    </lineage>
</organism>
<dbReference type="EMBL" id="CAJQZP010000625">
    <property type="protein sequence ID" value="CAG4973024.1"/>
    <property type="molecule type" value="Genomic_DNA"/>
</dbReference>
<feature type="compositionally biased region" description="Polar residues" evidence="1">
    <location>
        <begin position="106"/>
        <end position="117"/>
    </location>
</feature>